<dbReference type="STRING" id="407022.SAMN05661044_03357"/>
<dbReference type="InterPro" id="IPR036291">
    <property type="entry name" value="NAD(P)-bd_dom_sf"/>
</dbReference>
<reference evidence="3" key="1">
    <citation type="submission" date="2016-10" db="EMBL/GenBank/DDBJ databases">
        <authorList>
            <person name="Varghese N."/>
            <person name="Submissions S."/>
        </authorList>
    </citation>
    <scope>NUCLEOTIDE SEQUENCE [LARGE SCALE GENOMIC DNA]</scope>
    <source>
        <strain evidence="3">DSM 18733</strain>
    </source>
</reference>
<dbReference type="SMART" id="SM00829">
    <property type="entry name" value="PKS_ER"/>
    <property type="match status" value="1"/>
</dbReference>
<dbReference type="EMBL" id="FOAF01000003">
    <property type="protein sequence ID" value="SEL75536.1"/>
    <property type="molecule type" value="Genomic_DNA"/>
</dbReference>
<organism evidence="2 3">
    <name type="scientific">Olivibacter domesticus</name>
    <name type="common">Pseudosphingobacterium domesticum</name>
    <dbReference type="NCBI Taxonomy" id="407022"/>
    <lineage>
        <taxon>Bacteria</taxon>
        <taxon>Pseudomonadati</taxon>
        <taxon>Bacteroidota</taxon>
        <taxon>Sphingobacteriia</taxon>
        <taxon>Sphingobacteriales</taxon>
        <taxon>Sphingobacteriaceae</taxon>
        <taxon>Olivibacter</taxon>
    </lineage>
</organism>
<name>A0A1H7STW2_OLID1</name>
<dbReference type="InterPro" id="IPR013149">
    <property type="entry name" value="ADH-like_C"/>
</dbReference>
<keyword evidence="3" id="KW-1185">Reference proteome</keyword>
<evidence type="ECO:0000259" key="1">
    <source>
        <dbReference type="SMART" id="SM00829"/>
    </source>
</evidence>
<dbReference type="InterPro" id="IPR020843">
    <property type="entry name" value="ER"/>
</dbReference>
<dbReference type="PANTHER" id="PTHR45033:SF3">
    <property type="entry name" value="DEHYDROGENASE, PUTATIVE (AFU_ORTHOLOGUE AFUA_2G13270)-RELATED"/>
    <property type="match status" value="1"/>
</dbReference>
<sequence>MKAMVLDGINLPLTVKFTKKPTLKANEALVRINAAALNRRDFWIQKGQYAGLRFPIILGSDGAGVVEEVGSESESVWIGKEVIMNPSLNWGDNEAAQSADFNILGLPQDGTFAEYVKIPVQNLYNIPAHLTTIEAAAIPLGGLTAWRALFSRAKLKKGEKVLVVGVGGGVATFVLQWAIHAGAEVYVTSGKKHKIAKAIDIGAKAGVLYTDKDWAEKIKPEAGFDVIVDSALGKGFTHHVDLARPGGRIVFFGGTASGDLPELNARKIFWKQLSIFGSTMGSPKDFNEMIAFVNKHQIKPIVDSVYPLEHAEEAIRKMDHSDQFGKIILKVD</sequence>
<evidence type="ECO:0000313" key="3">
    <source>
        <dbReference type="Proteomes" id="UP000199421"/>
    </source>
</evidence>
<dbReference type="Pfam" id="PF08240">
    <property type="entry name" value="ADH_N"/>
    <property type="match status" value="1"/>
</dbReference>
<dbReference type="InterPro" id="IPR011032">
    <property type="entry name" value="GroES-like_sf"/>
</dbReference>
<proteinExistence type="predicted"/>
<dbReference type="SUPFAM" id="SSF51735">
    <property type="entry name" value="NAD(P)-binding Rossmann-fold domains"/>
    <property type="match status" value="1"/>
</dbReference>
<dbReference type="Pfam" id="PF00107">
    <property type="entry name" value="ADH_zinc_N"/>
    <property type="match status" value="1"/>
</dbReference>
<dbReference type="Proteomes" id="UP000199421">
    <property type="component" value="Unassembled WGS sequence"/>
</dbReference>
<dbReference type="OrthoDB" id="9787435at2"/>
<dbReference type="AlphaFoldDB" id="A0A1H7STW2"/>
<dbReference type="GO" id="GO:0016491">
    <property type="term" value="F:oxidoreductase activity"/>
    <property type="evidence" value="ECO:0007669"/>
    <property type="project" value="InterPro"/>
</dbReference>
<dbReference type="InterPro" id="IPR052711">
    <property type="entry name" value="Zinc_ADH-like"/>
</dbReference>
<feature type="domain" description="Enoyl reductase (ER)" evidence="1">
    <location>
        <begin position="8"/>
        <end position="329"/>
    </location>
</feature>
<dbReference type="RefSeq" id="WP_093326522.1">
    <property type="nucleotide sequence ID" value="NZ_FOAF01000003.1"/>
</dbReference>
<dbReference type="Gene3D" id="3.90.180.10">
    <property type="entry name" value="Medium-chain alcohol dehydrogenases, catalytic domain"/>
    <property type="match status" value="1"/>
</dbReference>
<dbReference type="SUPFAM" id="SSF50129">
    <property type="entry name" value="GroES-like"/>
    <property type="match status" value="1"/>
</dbReference>
<accession>A0A1H7STW2</accession>
<dbReference type="PANTHER" id="PTHR45033">
    <property type="match status" value="1"/>
</dbReference>
<protein>
    <submittedName>
        <fullName evidence="2">NADPH:quinone reductase</fullName>
    </submittedName>
</protein>
<gene>
    <name evidence="2" type="ORF">SAMN05661044_03357</name>
</gene>
<evidence type="ECO:0000313" key="2">
    <source>
        <dbReference type="EMBL" id="SEL75536.1"/>
    </source>
</evidence>
<dbReference type="Gene3D" id="3.40.50.720">
    <property type="entry name" value="NAD(P)-binding Rossmann-like Domain"/>
    <property type="match status" value="1"/>
</dbReference>
<dbReference type="InterPro" id="IPR013154">
    <property type="entry name" value="ADH-like_N"/>
</dbReference>